<dbReference type="Proteomes" id="UP001595075">
    <property type="component" value="Unassembled WGS sequence"/>
</dbReference>
<feature type="compositionally biased region" description="Low complexity" evidence="1">
    <location>
        <begin position="8"/>
        <end position="32"/>
    </location>
</feature>
<evidence type="ECO:0000313" key="3">
    <source>
        <dbReference type="Proteomes" id="UP001595075"/>
    </source>
</evidence>
<gene>
    <name evidence="2" type="ORF">VTL71DRAFT_7058</name>
</gene>
<proteinExistence type="predicted"/>
<feature type="region of interest" description="Disordered" evidence="1">
    <location>
        <begin position="1"/>
        <end position="37"/>
    </location>
</feature>
<feature type="region of interest" description="Disordered" evidence="1">
    <location>
        <begin position="77"/>
        <end position="97"/>
    </location>
</feature>
<organism evidence="2 3">
    <name type="scientific">Oculimacula yallundae</name>
    <dbReference type="NCBI Taxonomy" id="86028"/>
    <lineage>
        <taxon>Eukaryota</taxon>
        <taxon>Fungi</taxon>
        <taxon>Dikarya</taxon>
        <taxon>Ascomycota</taxon>
        <taxon>Pezizomycotina</taxon>
        <taxon>Leotiomycetes</taxon>
        <taxon>Helotiales</taxon>
        <taxon>Ploettnerulaceae</taxon>
        <taxon>Oculimacula</taxon>
    </lineage>
</organism>
<evidence type="ECO:0000256" key="1">
    <source>
        <dbReference type="SAM" id="MobiDB-lite"/>
    </source>
</evidence>
<feature type="non-terminal residue" evidence="2">
    <location>
        <position position="135"/>
    </location>
</feature>
<reference evidence="2 3" key="1">
    <citation type="journal article" date="2024" name="Commun. Biol.">
        <title>Comparative genomic analysis of thermophilic fungi reveals convergent evolutionary adaptations and gene losses.</title>
        <authorList>
            <person name="Steindorff A.S."/>
            <person name="Aguilar-Pontes M.V."/>
            <person name="Robinson A.J."/>
            <person name="Andreopoulos B."/>
            <person name="LaButti K."/>
            <person name="Kuo A."/>
            <person name="Mondo S."/>
            <person name="Riley R."/>
            <person name="Otillar R."/>
            <person name="Haridas S."/>
            <person name="Lipzen A."/>
            <person name="Grimwood J."/>
            <person name="Schmutz J."/>
            <person name="Clum A."/>
            <person name="Reid I.D."/>
            <person name="Moisan M.C."/>
            <person name="Butler G."/>
            <person name="Nguyen T.T.M."/>
            <person name="Dewar K."/>
            <person name="Conant G."/>
            <person name="Drula E."/>
            <person name="Henrissat B."/>
            <person name="Hansel C."/>
            <person name="Singer S."/>
            <person name="Hutchinson M.I."/>
            <person name="de Vries R.P."/>
            <person name="Natvig D.O."/>
            <person name="Powell A.J."/>
            <person name="Tsang A."/>
            <person name="Grigoriev I.V."/>
        </authorList>
    </citation>
    <scope>NUCLEOTIDE SEQUENCE [LARGE SCALE GENOMIC DNA]</scope>
    <source>
        <strain evidence="2 3">CBS 494.80</strain>
    </source>
</reference>
<dbReference type="EMBL" id="JAZHXI010000018">
    <property type="protein sequence ID" value="KAL2061681.1"/>
    <property type="molecule type" value="Genomic_DNA"/>
</dbReference>
<name>A0ABR4BX41_9HELO</name>
<protein>
    <submittedName>
        <fullName evidence="2">Uncharacterized protein</fullName>
    </submittedName>
</protein>
<accession>A0ABR4BX41</accession>
<keyword evidence="3" id="KW-1185">Reference proteome</keyword>
<comment type="caution">
    <text evidence="2">The sequence shown here is derived from an EMBL/GenBank/DDBJ whole genome shotgun (WGS) entry which is preliminary data.</text>
</comment>
<evidence type="ECO:0000313" key="2">
    <source>
        <dbReference type="EMBL" id="KAL2061681.1"/>
    </source>
</evidence>
<sequence length="135" mass="14896">MTTPSFFLLQSQTHQPTTPTSKTTAKSLTSPPCQDPPALNIMLLSPKRRFTWFSISPTFPPLSTTTVKARPVKVAGLKPPLPETVPKPQLLPATQHHNSNSHLHPISVVDVPRHSVFHTPARLLLFPQAKSLDML</sequence>